<accession>A0A8H6YB31</accession>
<dbReference type="InterPro" id="IPR051164">
    <property type="entry name" value="NmrA-like_oxidored"/>
</dbReference>
<gene>
    <name evidence="5" type="ORF">MSAN_01490300</name>
</gene>
<protein>
    <submittedName>
        <fullName evidence="5">NAD(P)-binding protein</fullName>
    </submittedName>
</protein>
<evidence type="ECO:0000256" key="2">
    <source>
        <dbReference type="ARBA" id="ARBA00022857"/>
    </source>
</evidence>
<dbReference type="CDD" id="cd05251">
    <property type="entry name" value="NmrA_like_SDR_a"/>
    <property type="match status" value="1"/>
</dbReference>
<dbReference type="EMBL" id="JACAZH010000011">
    <property type="protein sequence ID" value="KAF7355724.1"/>
    <property type="molecule type" value="Genomic_DNA"/>
</dbReference>
<dbReference type="OrthoDB" id="419598at2759"/>
<dbReference type="Proteomes" id="UP000623467">
    <property type="component" value="Unassembled WGS sequence"/>
</dbReference>
<evidence type="ECO:0000256" key="1">
    <source>
        <dbReference type="ARBA" id="ARBA00006328"/>
    </source>
</evidence>
<reference evidence="5" key="1">
    <citation type="submission" date="2020-05" db="EMBL/GenBank/DDBJ databases">
        <title>Mycena genomes resolve the evolution of fungal bioluminescence.</title>
        <authorList>
            <person name="Tsai I.J."/>
        </authorList>
    </citation>
    <scope>NUCLEOTIDE SEQUENCE</scope>
    <source>
        <strain evidence="5">160909Yilan</strain>
    </source>
</reference>
<evidence type="ECO:0000313" key="5">
    <source>
        <dbReference type="EMBL" id="KAF7355724.1"/>
    </source>
</evidence>
<comment type="caution">
    <text evidence="5">The sequence shown here is derived from an EMBL/GenBank/DDBJ whole genome shotgun (WGS) entry which is preliminary data.</text>
</comment>
<proteinExistence type="inferred from homology"/>
<dbReference type="InterPro" id="IPR036291">
    <property type="entry name" value="NAD(P)-bd_dom_sf"/>
</dbReference>
<organism evidence="5 6">
    <name type="scientific">Mycena sanguinolenta</name>
    <dbReference type="NCBI Taxonomy" id="230812"/>
    <lineage>
        <taxon>Eukaryota</taxon>
        <taxon>Fungi</taxon>
        <taxon>Dikarya</taxon>
        <taxon>Basidiomycota</taxon>
        <taxon>Agaricomycotina</taxon>
        <taxon>Agaricomycetes</taxon>
        <taxon>Agaricomycetidae</taxon>
        <taxon>Agaricales</taxon>
        <taxon>Marasmiineae</taxon>
        <taxon>Mycenaceae</taxon>
        <taxon>Mycena</taxon>
    </lineage>
</organism>
<dbReference type="PANTHER" id="PTHR42748">
    <property type="entry name" value="NITROGEN METABOLITE REPRESSION PROTEIN NMRA FAMILY MEMBER"/>
    <property type="match status" value="1"/>
</dbReference>
<evidence type="ECO:0000259" key="4">
    <source>
        <dbReference type="Pfam" id="PF05368"/>
    </source>
</evidence>
<comment type="similarity">
    <text evidence="1">Belongs to the NmrA-type oxidoreductase family.</text>
</comment>
<dbReference type="Gene3D" id="3.90.25.10">
    <property type="entry name" value="UDP-galactose 4-epimerase, domain 1"/>
    <property type="match status" value="1"/>
</dbReference>
<feature type="domain" description="NmrA-like" evidence="4">
    <location>
        <begin position="11"/>
        <end position="304"/>
    </location>
</feature>
<dbReference type="InterPro" id="IPR008030">
    <property type="entry name" value="NmrA-like"/>
</dbReference>
<dbReference type="PANTHER" id="PTHR42748:SF30">
    <property type="entry name" value="NMRA-LIKE DOMAIN-CONTAINING PROTEIN"/>
    <property type="match status" value="1"/>
</dbReference>
<dbReference type="Pfam" id="PF05368">
    <property type="entry name" value="NmrA"/>
    <property type="match status" value="1"/>
</dbReference>
<evidence type="ECO:0000256" key="3">
    <source>
        <dbReference type="ARBA" id="ARBA00023002"/>
    </source>
</evidence>
<keyword evidence="3" id="KW-0560">Oxidoreductase</keyword>
<dbReference type="GO" id="GO:0016491">
    <property type="term" value="F:oxidoreductase activity"/>
    <property type="evidence" value="ECO:0007669"/>
    <property type="project" value="UniProtKB-KW"/>
</dbReference>
<dbReference type="AlphaFoldDB" id="A0A8H6YB31"/>
<sequence>MTISQDPSAPLVVLVGITGLQGGSVARALIDSDKPYRIRGLTRDANKPAARTFAAQGVQIVSVSLTVDNAANVRKAFDGADIAFAVTNFNEHMDKQREISEGKMLVDTAKAAGVKLFIWSGLESLSALSGGKFSRVGFFDAKREVTEYAKDSGVPTSVVEAGYYATNIFEAPYALKKQPDGSYVFGMPVPANTQVPVIDVAHDYGLYVRAAIENPALGPGSEVLSGKLISFGELVETLSQVSVKKITYLELDREAFIEATGMPDYGPMLSDMFEAFAIHGYYGGKAIAAESLLPRKPRSWSDFLAATPVQDFFH</sequence>
<keyword evidence="2" id="KW-0521">NADP</keyword>
<dbReference type="SUPFAM" id="SSF51735">
    <property type="entry name" value="NAD(P)-binding Rossmann-fold domains"/>
    <property type="match status" value="1"/>
</dbReference>
<keyword evidence="6" id="KW-1185">Reference proteome</keyword>
<name>A0A8H6YB31_9AGAR</name>
<dbReference type="Gene3D" id="3.40.50.720">
    <property type="entry name" value="NAD(P)-binding Rossmann-like Domain"/>
    <property type="match status" value="1"/>
</dbReference>
<evidence type="ECO:0000313" key="6">
    <source>
        <dbReference type="Proteomes" id="UP000623467"/>
    </source>
</evidence>
<dbReference type="GO" id="GO:0005634">
    <property type="term" value="C:nucleus"/>
    <property type="evidence" value="ECO:0007669"/>
    <property type="project" value="TreeGrafter"/>
</dbReference>